<reference evidence="1" key="1">
    <citation type="submission" date="2014-11" db="EMBL/GenBank/DDBJ databases">
        <authorList>
            <person name="Amaro Gonzalez C."/>
        </authorList>
    </citation>
    <scope>NUCLEOTIDE SEQUENCE</scope>
</reference>
<proteinExistence type="predicted"/>
<dbReference type="AlphaFoldDB" id="A0A0E9RE83"/>
<protein>
    <submittedName>
        <fullName evidence="1">Uncharacterized protein</fullName>
    </submittedName>
</protein>
<evidence type="ECO:0000313" key="1">
    <source>
        <dbReference type="EMBL" id="JAH27389.1"/>
    </source>
</evidence>
<sequence length="55" mass="6562">MQHPFSFTEVARTWGVQTFSNQQSQQKVHCKKFGTLHEITLKVLLRPKYRPSMER</sequence>
<accession>A0A0E9RE83</accession>
<organism evidence="1">
    <name type="scientific">Anguilla anguilla</name>
    <name type="common">European freshwater eel</name>
    <name type="synonym">Muraena anguilla</name>
    <dbReference type="NCBI Taxonomy" id="7936"/>
    <lineage>
        <taxon>Eukaryota</taxon>
        <taxon>Metazoa</taxon>
        <taxon>Chordata</taxon>
        <taxon>Craniata</taxon>
        <taxon>Vertebrata</taxon>
        <taxon>Euteleostomi</taxon>
        <taxon>Actinopterygii</taxon>
        <taxon>Neopterygii</taxon>
        <taxon>Teleostei</taxon>
        <taxon>Anguilliformes</taxon>
        <taxon>Anguillidae</taxon>
        <taxon>Anguilla</taxon>
    </lineage>
</organism>
<name>A0A0E9RE83_ANGAN</name>
<dbReference type="EMBL" id="GBXM01081188">
    <property type="protein sequence ID" value="JAH27389.1"/>
    <property type="molecule type" value="Transcribed_RNA"/>
</dbReference>
<reference evidence="1" key="2">
    <citation type="journal article" date="2015" name="Fish Shellfish Immunol.">
        <title>Early steps in the European eel (Anguilla anguilla)-Vibrio vulnificus interaction in the gills: Role of the RtxA13 toxin.</title>
        <authorList>
            <person name="Callol A."/>
            <person name="Pajuelo D."/>
            <person name="Ebbesson L."/>
            <person name="Teles M."/>
            <person name="MacKenzie S."/>
            <person name="Amaro C."/>
        </authorList>
    </citation>
    <scope>NUCLEOTIDE SEQUENCE</scope>
</reference>